<keyword evidence="3" id="KW-0378">Hydrolase</keyword>
<gene>
    <name evidence="3" type="ORF">KK103_03040</name>
</gene>
<reference evidence="3" key="1">
    <citation type="submission" date="2021-05" db="EMBL/GenBank/DDBJ databases">
        <title>Whole genome sequence of Curtobacterium flaccumfaciens pv. flaccumfaciens strain CFBP 3417.</title>
        <authorList>
            <person name="Osdaghi E."/>
            <person name="Taghouti G."/>
            <person name="Portier P."/>
            <person name="Fazliarab A."/>
            <person name="Taghavi S.M."/>
            <person name="Briand M."/>
            <person name="Le-Saux M."/>
            <person name="Jacques M.-A."/>
        </authorList>
    </citation>
    <scope>NUCLEOTIDE SEQUENCE</scope>
    <source>
        <strain evidence="3">CFBP 3417</strain>
    </source>
</reference>
<feature type="domain" description="Peptidase S1" evidence="2">
    <location>
        <begin position="201"/>
        <end position="254"/>
    </location>
</feature>
<protein>
    <submittedName>
        <fullName evidence="3">Trypsin-like serine protease</fullName>
        <ecNumber evidence="3">3.4.21.-</ecNumber>
    </submittedName>
</protein>
<keyword evidence="3" id="KW-0645">Protease</keyword>
<evidence type="ECO:0000313" key="3">
    <source>
        <dbReference type="EMBL" id="MBT1540724.1"/>
    </source>
</evidence>
<evidence type="ECO:0000313" key="4">
    <source>
        <dbReference type="Proteomes" id="UP000709437"/>
    </source>
</evidence>
<dbReference type="GO" id="GO:0004252">
    <property type="term" value="F:serine-type endopeptidase activity"/>
    <property type="evidence" value="ECO:0007669"/>
    <property type="project" value="InterPro"/>
</dbReference>
<dbReference type="RefSeq" id="WP_214562149.1">
    <property type="nucleotide sequence ID" value="NZ_JAHEWX010000002.1"/>
</dbReference>
<accession>A0A9Q2ZLQ1</accession>
<dbReference type="EMBL" id="JAHEWX010000002">
    <property type="protein sequence ID" value="MBT1540724.1"/>
    <property type="molecule type" value="Genomic_DNA"/>
</dbReference>
<proteinExistence type="predicted"/>
<dbReference type="EC" id="3.4.21.-" evidence="3"/>
<dbReference type="AlphaFoldDB" id="A0A9Q2ZLQ1"/>
<dbReference type="Proteomes" id="UP000709437">
    <property type="component" value="Unassembled WGS sequence"/>
</dbReference>
<feature type="chain" id="PRO_5040289981" evidence="1">
    <location>
        <begin position="29"/>
        <end position="267"/>
    </location>
</feature>
<dbReference type="InterPro" id="IPR043504">
    <property type="entry name" value="Peptidase_S1_PA_chymotrypsin"/>
</dbReference>
<dbReference type="GO" id="GO:0006508">
    <property type="term" value="P:proteolysis"/>
    <property type="evidence" value="ECO:0007669"/>
    <property type="project" value="UniProtKB-KW"/>
</dbReference>
<keyword evidence="1" id="KW-0732">Signal</keyword>
<evidence type="ECO:0000259" key="2">
    <source>
        <dbReference type="Pfam" id="PF00089"/>
    </source>
</evidence>
<dbReference type="InterPro" id="IPR001254">
    <property type="entry name" value="Trypsin_dom"/>
</dbReference>
<feature type="signal peptide" evidence="1">
    <location>
        <begin position="1"/>
        <end position="28"/>
    </location>
</feature>
<organism evidence="3 4">
    <name type="scientific">Curtobacterium flaccumfaciens pv. flaccumfaciens</name>
    <dbReference type="NCBI Taxonomy" id="138532"/>
    <lineage>
        <taxon>Bacteria</taxon>
        <taxon>Bacillati</taxon>
        <taxon>Actinomycetota</taxon>
        <taxon>Actinomycetes</taxon>
        <taxon>Micrococcales</taxon>
        <taxon>Microbacteriaceae</taxon>
        <taxon>Curtobacterium</taxon>
    </lineage>
</organism>
<dbReference type="Gene3D" id="2.40.10.10">
    <property type="entry name" value="Trypsin-like serine proteases"/>
    <property type="match status" value="2"/>
</dbReference>
<sequence length="267" mass="26752">MRVRTLAVALSVAAAVGIALAGTAPASAATSDPDRTAAPIIAGTQVGVPGSTCTVGAVLTAKGFRSQVTAYQRATRWVVLAKRCAPLQAPVRLDGAAVGSVVWQSADSDVELAVIPPLACTRVRAAAGSCDPSVSTYTPRASGRVFTRVGGDPARAAVTGTGQPDADPFCTSGAASGVLCSWTATRVPTASRAGAQHLAAARTDAGVGIEPGDAGGPVISATNRLYGIISGSSTTGTTGTTSTTVLLYTPVQQVLTELFRYRLVPAS</sequence>
<dbReference type="SUPFAM" id="SSF50494">
    <property type="entry name" value="Trypsin-like serine proteases"/>
    <property type="match status" value="1"/>
</dbReference>
<dbReference type="InterPro" id="IPR009003">
    <property type="entry name" value="Peptidase_S1_PA"/>
</dbReference>
<comment type="caution">
    <text evidence="3">The sequence shown here is derived from an EMBL/GenBank/DDBJ whole genome shotgun (WGS) entry which is preliminary data.</text>
</comment>
<dbReference type="Pfam" id="PF00089">
    <property type="entry name" value="Trypsin"/>
    <property type="match status" value="1"/>
</dbReference>
<evidence type="ECO:0000256" key="1">
    <source>
        <dbReference type="SAM" id="SignalP"/>
    </source>
</evidence>
<name>A0A9Q2ZLQ1_9MICO</name>